<evidence type="ECO:0000313" key="2">
    <source>
        <dbReference type="EMBL" id="BDG59551.1"/>
    </source>
</evidence>
<dbReference type="Gene3D" id="3.40.190.150">
    <property type="entry name" value="Bordetella uptake gene, domain 1"/>
    <property type="match status" value="1"/>
</dbReference>
<dbReference type="PANTHER" id="PTHR42928">
    <property type="entry name" value="TRICARBOXYLATE-BINDING PROTEIN"/>
    <property type="match status" value="1"/>
</dbReference>
<dbReference type="CDD" id="cd07012">
    <property type="entry name" value="PBP2_Bug_TTT"/>
    <property type="match status" value="1"/>
</dbReference>
<proteinExistence type="inferred from homology"/>
<accession>A0AA35G5J9</accession>
<dbReference type="SUPFAM" id="SSF53850">
    <property type="entry name" value="Periplasmic binding protein-like II"/>
    <property type="match status" value="1"/>
</dbReference>
<dbReference type="AlphaFoldDB" id="A0AA35G5J9"/>
<dbReference type="InterPro" id="IPR005064">
    <property type="entry name" value="BUG"/>
</dbReference>
<dbReference type="InterPro" id="IPR042100">
    <property type="entry name" value="Bug_dom1"/>
</dbReference>
<keyword evidence="3" id="KW-1185">Reference proteome</keyword>
<comment type="similarity">
    <text evidence="1">Belongs to the UPF0065 (bug) family.</text>
</comment>
<reference evidence="2" key="1">
    <citation type="submission" date="2022-03" db="EMBL/GenBank/DDBJ databases">
        <title>Complete genome sequence of Caldinitratiruptor microaerophilus.</title>
        <authorList>
            <person name="Mukaiyama R."/>
            <person name="Nishiyama T."/>
            <person name="Ueda K."/>
        </authorList>
    </citation>
    <scope>NUCLEOTIDE SEQUENCE</scope>
    <source>
        <strain evidence="2">JCM 16183</strain>
    </source>
</reference>
<dbReference type="PROSITE" id="PS51257">
    <property type="entry name" value="PROKAR_LIPOPROTEIN"/>
    <property type="match status" value="1"/>
</dbReference>
<dbReference type="PIRSF" id="PIRSF017082">
    <property type="entry name" value="YflP"/>
    <property type="match status" value="1"/>
</dbReference>
<sequence>MRRRLILALVPMFVAILVAGCGGRAAAPKYPTKPIEMTVLFGAGSSADLVARQLASGLEKVLGQPVAVVNRTGAGGAVGYNYVKTKPADGYSIVWNSNSISTAYYAGNMKLTYKDFDPVAQVSVETATIAVAADSPWKTLPELIEYARQNPGKVRIGNSGNGSYTHLTAAALAKAAGIEVIHVPFGQGLAVSSLLGGKIEASVQLPAEIMSQYQAGKVRILAVTDSERDPALPDVPTAKEQGVDLVMNLWRGVAAPSGTPKEVIQVLEGAIQKVVTSDEFKEASKKLSFRPAFLGAQDFGKLIADDDARIGQLMADLGLRKTQ</sequence>
<evidence type="ECO:0000256" key="1">
    <source>
        <dbReference type="ARBA" id="ARBA00006987"/>
    </source>
</evidence>
<protein>
    <submittedName>
        <fullName evidence="2">ABC transporter substrate-binding protein</fullName>
    </submittedName>
</protein>
<dbReference type="Gene3D" id="3.40.190.10">
    <property type="entry name" value="Periplasmic binding protein-like II"/>
    <property type="match status" value="1"/>
</dbReference>
<dbReference type="RefSeq" id="WP_264843671.1">
    <property type="nucleotide sequence ID" value="NZ_AP025628.1"/>
</dbReference>
<dbReference type="Pfam" id="PF03401">
    <property type="entry name" value="TctC"/>
    <property type="match status" value="1"/>
</dbReference>
<organism evidence="2 3">
    <name type="scientific">Caldinitratiruptor microaerophilus</name>
    <dbReference type="NCBI Taxonomy" id="671077"/>
    <lineage>
        <taxon>Bacteria</taxon>
        <taxon>Bacillati</taxon>
        <taxon>Bacillota</taxon>
        <taxon>Clostridia</taxon>
        <taxon>Eubacteriales</taxon>
        <taxon>Symbiobacteriaceae</taxon>
        <taxon>Caldinitratiruptor</taxon>
    </lineage>
</organism>
<name>A0AA35G5J9_9FIRM</name>
<dbReference type="KEGG" id="cmic:caldi_06410"/>
<dbReference type="EMBL" id="AP025628">
    <property type="protein sequence ID" value="BDG59551.1"/>
    <property type="molecule type" value="Genomic_DNA"/>
</dbReference>
<dbReference type="Proteomes" id="UP001163687">
    <property type="component" value="Chromosome"/>
</dbReference>
<gene>
    <name evidence="2" type="ORF">caldi_06410</name>
</gene>
<evidence type="ECO:0000313" key="3">
    <source>
        <dbReference type="Proteomes" id="UP001163687"/>
    </source>
</evidence>
<dbReference type="PANTHER" id="PTHR42928:SF5">
    <property type="entry name" value="BLR1237 PROTEIN"/>
    <property type="match status" value="1"/>
</dbReference>